<evidence type="ECO:0000256" key="2">
    <source>
        <dbReference type="ARBA" id="ARBA00004123"/>
    </source>
</evidence>
<keyword evidence="6 13" id="KW-0479">Metal-binding</keyword>
<evidence type="ECO:0000256" key="4">
    <source>
        <dbReference type="ARBA" id="ARBA00022664"/>
    </source>
</evidence>
<keyword evidence="15" id="KW-1133">Transmembrane helix</keyword>
<feature type="binding site" evidence="12">
    <location>
        <begin position="101"/>
        <end position="103"/>
    </location>
    <ligand>
        <name>ATP</name>
        <dbReference type="ChEBI" id="CHEBI:30616"/>
    </ligand>
</feature>
<name>G4TRP6_SERID</name>
<feature type="binding site" evidence="13">
    <location>
        <position position="101"/>
    </location>
    <ligand>
        <name>Mg(2+)</name>
        <dbReference type="ChEBI" id="CHEBI:18420"/>
        <label>2</label>
        <note>catalytic</note>
    </ligand>
</feature>
<dbReference type="Gene3D" id="3.30.460.10">
    <property type="entry name" value="Beta Polymerase, domain 2"/>
    <property type="match status" value="1"/>
</dbReference>
<evidence type="ECO:0000256" key="3">
    <source>
        <dbReference type="ARBA" id="ARBA00010912"/>
    </source>
</evidence>
<evidence type="ECO:0000256" key="9">
    <source>
        <dbReference type="ARBA" id="ARBA00022842"/>
    </source>
</evidence>
<feature type="domain" description="Poly(A) polymerase RNA-binding" evidence="16">
    <location>
        <begin position="354"/>
        <end position="527"/>
    </location>
</feature>
<dbReference type="AlphaFoldDB" id="G4TRP6"/>
<feature type="domain" description="Poly(A) polymerase nucleotidyltransferase" evidence="18">
    <location>
        <begin position="11"/>
        <end position="202"/>
    </location>
</feature>
<dbReference type="PANTHER" id="PTHR10682:SF10">
    <property type="entry name" value="POLYNUCLEOTIDE ADENYLYLTRANSFERASE"/>
    <property type="match status" value="1"/>
</dbReference>
<feature type="domain" description="Poly(A) polymerase central" evidence="17">
    <location>
        <begin position="207"/>
        <end position="352"/>
    </location>
</feature>
<feature type="transmembrane region" description="Helical" evidence="15">
    <location>
        <begin position="223"/>
        <end position="242"/>
    </location>
</feature>
<dbReference type="OMA" id="PAYPAMC"/>
<dbReference type="GO" id="GO:0006397">
    <property type="term" value="P:mRNA processing"/>
    <property type="evidence" value="ECO:0007669"/>
    <property type="project" value="UniProtKB-KW"/>
</dbReference>
<feature type="binding site" evidence="12">
    <location>
        <position position="155"/>
    </location>
    <ligand>
        <name>ATP</name>
        <dbReference type="ChEBI" id="CHEBI:30616"/>
    </ligand>
</feature>
<keyword evidence="5 11" id="KW-0808">Transferase</keyword>
<dbReference type="InterPro" id="IPR014492">
    <property type="entry name" value="PolyA_polymerase"/>
</dbReference>
<feature type="binding site" evidence="13">
    <location>
        <position position="155"/>
    </location>
    <ligand>
        <name>Mg(2+)</name>
        <dbReference type="ChEBI" id="CHEBI:18420"/>
        <label>2</label>
        <note>catalytic</note>
    </ligand>
</feature>
<dbReference type="InterPro" id="IPR048840">
    <property type="entry name" value="PolA_pol_NTPase"/>
</dbReference>
<dbReference type="Pfam" id="PF04926">
    <property type="entry name" value="PAP_RNA-bind"/>
    <property type="match status" value="1"/>
</dbReference>
<protein>
    <recommendedName>
        <fullName evidence="11">Poly(A) polymerase</fullName>
        <ecNumber evidence="11">2.7.7.19</ecNumber>
    </recommendedName>
</protein>
<dbReference type="GO" id="GO:1990817">
    <property type="term" value="F:poly(A) RNA polymerase activity"/>
    <property type="evidence" value="ECO:0007669"/>
    <property type="project" value="UniProtKB-UniRule"/>
</dbReference>
<dbReference type="FunFam" id="1.10.1410.10:FF:000001">
    <property type="entry name" value="Putative poly(A) polymerase gamma"/>
    <property type="match status" value="1"/>
</dbReference>
<comment type="function">
    <text evidence="11">Polymerase that creates the 3'-poly(A) tail of mRNA's.</text>
</comment>
<proteinExistence type="inferred from homology"/>
<gene>
    <name evidence="19" type="ORF">PIIN_07943</name>
</gene>
<dbReference type="HOGENOM" id="CLU_011511_4_1_1"/>
<evidence type="ECO:0000259" key="16">
    <source>
        <dbReference type="Pfam" id="PF04926"/>
    </source>
</evidence>
<keyword evidence="7 11" id="KW-0547">Nucleotide-binding</keyword>
<dbReference type="SUPFAM" id="SSF81301">
    <property type="entry name" value="Nucleotidyltransferase"/>
    <property type="match status" value="1"/>
</dbReference>
<dbReference type="CDD" id="cd05402">
    <property type="entry name" value="NT_PAP_TUTase"/>
    <property type="match status" value="1"/>
</dbReference>
<keyword evidence="10 11" id="KW-0539">Nucleus</keyword>
<feature type="region of interest" description="Disordered" evidence="14">
    <location>
        <begin position="518"/>
        <end position="624"/>
    </location>
</feature>
<keyword evidence="9 13" id="KW-0460">Magnesium</keyword>
<feature type="binding site" evidence="12">
    <location>
        <position position="225"/>
    </location>
    <ligand>
        <name>ATP</name>
        <dbReference type="ChEBI" id="CHEBI:30616"/>
    </ligand>
</feature>
<evidence type="ECO:0000256" key="12">
    <source>
        <dbReference type="PIRSR" id="PIRSR018425-1"/>
    </source>
</evidence>
<evidence type="ECO:0000256" key="8">
    <source>
        <dbReference type="ARBA" id="ARBA00022840"/>
    </source>
</evidence>
<comment type="caution">
    <text evidence="19">The sequence shown here is derived from an EMBL/GenBank/DDBJ whole genome shotgun (WGS) entry which is preliminary data.</text>
</comment>
<feature type="region of interest" description="Disordered" evidence="14">
    <location>
        <begin position="1"/>
        <end position="23"/>
    </location>
</feature>
<evidence type="ECO:0000256" key="15">
    <source>
        <dbReference type="SAM" id="Phobius"/>
    </source>
</evidence>
<dbReference type="eggNOG" id="KOG2245">
    <property type="taxonomic scope" value="Eukaryota"/>
</dbReference>
<keyword evidence="8 11" id="KW-0067">ATP-binding</keyword>
<dbReference type="Pfam" id="PF04928">
    <property type="entry name" value="PAP_central"/>
    <property type="match status" value="1"/>
</dbReference>
<keyword evidence="4 11" id="KW-0507">mRNA processing</keyword>
<reference evidence="19 20" key="1">
    <citation type="journal article" date="2011" name="PLoS Pathog.">
        <title>Endophytic Life Strategies Decoded by Genome and Transcriptome Analyses of the Mutualistic Root Symbiont Piriformospora indica.</title>
        <authorList>
            <person name="Zuccaro A."/>
            <person name="Lahrmann U."/>
            <person name="Guldener U."/>
            <person name="Langen G."/>
            <person name="Pfiffi S."/>
            <person name="Biedenkopf D."/>
            <person name="Wong P."/>
            <person name="Samans B."/>
            <person name="Grimm C."/>
            <person name="Basiewicz M."/>
            <person name="Murat C."/>
            <person name="Martin F."/>
            <person name="Kogel K.H."/>
        </authorList>
    </citation>
    <scope>NUCLEOTIDE SEQUENCE [LARGE SCALE GENOMIC DNA]</scope>
    <source>
        <strain evidence="19 20">DSM 11827</strain>
    </source>
</reference>
<dbReference type="GO" id="GO:0005634">
    <property type="term" value="C:nucleus"/>
    <property type="evidence" value="ECO:0007669"/>
    <property type="project" value="UniProtKB-SubCell"/>
</dbReference>
<organism evidence="19 20">
    <name type="scientific">Serendipita indica (strain DSM 11827)</name>
    <name type="common">Root endophyte fungus</name>
    <name type="synonym">Piriformospora indica</name>
    <dbReference type="NCBI Taxonomy" id="1109443"/>
    <lineage>
        <taxon>Eukaryota</taxon>
        <taxon>Fungi</taxon>
        <taxon>Dikarya</taxon>
        <taxon>Basidiomycota</taxon>
        <taxon>Agaricomycotina</taxon>
        <taxon>Agaricomycetes</taxon>
        <taxon>Sebacinales</taxon>
        <taxon>Serendipitaceae</taxon>
        <taxon>Serendipita</taxon>
    </lineage>
</organism>
<feature type="binding site" evidence="13">
    <location>
        <position position="101"/>
    </location>
    <ligand>
        <name>Mg(2+)</name>
        <dbReference type="ChEBI" id="CHEBI:18420"/>
        <label>1</label>
        <note>catalytic</note>
    </ligand>
</feature>
<feature type="binding site" evidence="13">
    <location>
        <position position="103"/>
    </location>
    <ligand>
        <name>Mg(2+)</name>
        <dbReference type="ChEBI" id="CHEBI:18420"/>
        <label>2</label>
        <note>catalytic</note>
    </ligand>
</feature>
<comment type="catalytic activity">
    <reaction evidence="11">
        <text>RNA(n) + ATP = RNA(n)-3'-adenine ribonucleotide + diphosphate</text>
        <dbReference type="Rhea" id="RHEA:11332"/>
        <dbReference type="Rhea" id="RHEA-COMP:14527"/>
        <dbReference type="Rhea" id="RHEA-COMP:17347"/>
        <dbReference type="ChEBI" id="CHEBI:30616"/>
        <dbReference type="ChEBI" id="CHEBI:33019"/>
        <dbReference type="ChEBI" id="CHEBI:140395"/>
        <dbReference type="ChEBI" id="CHEBI:173115"/>
        <dbReference type="EC" id="2.7.7.19"/>
    </reaction>
</comment>
<dbReference type="EC" id="2.7.7.19" evidence="11"/>
<comment type="subcellular location">
    <subcellularLocation>
        <location evidence="2 11">Nucleus</location>
    </subcellularLocation>
</comment>
<evidence type="ECO:0000259" key="18">
    <source>
        <dbReference type="Pfam" id="PF20750"/>
    </source>
</evidence>
<feature type="compositionally biased region" description="Polar residues" evidence="14">
    <location>
        <begin position="602"/>
        <end position="612"/>
    </location>
</feature>
<evidence type="ECO:0000259" key="17">
    <source>
        <dbReference type="Pfam" id="PF04928"/>
    </source>
</evidence>
<dbReference type="Gene3D" id="3.30.70.590">
    <property type="entry name" value="Poly(A) polymerase predicted RNA binding domain"/>
    <property type="match status" value="1"/>
</dbReference>
<evidence type="ECO:0000313" key="20">
    <source>
        <dbReference type="Proteomes" id="UP000007148"/>
    </source>
</evidence>
<dbReference type="InterPro" id="IPR007012">
    <property type="entry name" value="PolA_pol_cen_dom"/>
</dbReference>
<evidence type="ECO:0000256" key="5">
    <source>
        <dbReference type="ARBA" id="ARBA00022679"/>
    </source>
</evidence>
<dbReference type="InterPro" id="IPR007010">
    <property type="entry name" value="PolA_pol_RNA-bd_dom"/>
</dbReference>
<dbReference type="SUPFAM" id="SSF81631">
    <property type="entry name" value="PAP/OAS1 substrate-binding domain"/>
    <property type="match status" value="1"/>
</dbReference>
<dbReference type="Pfam" id="PF20750">
    <property type="entry name" value="PAP_NTPase"/>
    <property type="match status" value="1"/>
</dbReference>
<dbReference type="STRING" id="1109443.G4TRP6"/>
<sequence>MNQTTEQRDYGVTPPISRDGPSPQEITLAADLMTELKGTFESAEEGRTREAVLGRVTKLVKEFIYQACIRRNLSEAAAKAAGGKIYTFGSYRLGVHGPGSDIDTLVVAPKHVDRQDFMEIFLDLLQKDDWVEEANPVPDAYVPVIDAKIKGISMDFTFARLALSVIPDDLELGDDSLLKNLDDKCVRSLNGSRSTDAILRLVPNVHVFRDALRAIKYWAQRRAIYSNVSGFLGGIAWALLVARVCQLYPNGNAATIVRRFFLIMSMWKWPQPVVLKKIEEGNLNMRVWNPKIYPSDRAHKMPIITPAYPSMCSTHNVMNCTFEIIQEELKRGQELIVRITNGEAKWADLFTKHTFFSQYQYYLQIIASCDDEEIQKKWSKTVESKGRQLVGKLEESGTLARVHPFVKGFNKTYYTVTMQEHADIVLGNVPPAVANRTEEEAKQIESNERQVIHTTTFYIGMEITRPPPSVTTTGPRKLDISIPTSEFMKTARSWELYQNDIMGIAVRHIKNSALPDEVFEGAPRPRKGLKRVAKSKVPIDGEGAQATKRRRPSDDGQTPTPVNPQSLVPAQLPAIPASDFAQAGPPKTPDPIGNPNGAVTEASANGAVQVTPRNGKPQPQAAAS</sequence>
<dbReference type="SUPFAM" id="SSF55003">
    <property type="entry name" value="PAP/Archaeal CCA-adding enzyme, C-terminal domain"/>
    <property type="match status" value="1"/>
</dbReference>
<evidence type="ECO:0000256" key="7">
    <source>
        <dbReference type="ARBA" id="ARBA00022741"/>
    </source>
</evidence>
<dbReference type="InParanoid" id="G4TRP6"/>
<feature type="compositionally biased region" description="Basic residues" evidence="14">
    <location>
        <begin position="524"/>
        <end position="534"/>
    </location>
</feature>
<dbReference type="PANTHER" id="PTHR10682">
    <property type="entry name" value="POLY A POLYMERASE"/>
    <property type="match status" value="1"/>
</dbReference>
<comment type="similarity">
    <text evidence="3 11">Belongs to the poly(A) polymerase family.</text>
</comment>
<keyword evidence="15" id="KW-0472">Membrane</keyword>
<evidence type="ECO:0000256" key="11">
    <source>
        <dbReference type="PIRNR" id="PIRNR018425"/>
    </source>
</evidence>
<feature type="binding site" evidence="12">
    <location>
        <begin position="88"/>
        <end position="90"/>
    </location>
    <ligand>
        <name>ATP</name>
        <dbReference type="ChEBI" id="CHEBI:30616"/>
    </ligand>
</feature>
<dbReference type="GO" id="GO:0005524">
    <property type="term" value="F:ATP binding"/>
    <property type="evidence" value="ECO:0007669"/>
    <property type="project" value="UniProtKB-UniRule"/>
</dbReference>
<feature type="compositionally biased region" description="Polar residues" evidence="14">
    <location>
        <begin position="555"/>
        <end position="568"/>
    </location>
</feature>
<dbReference type="InterPro" id="IPR011068">
    <property type="entry name" value="NuclTrfase_I-like_C"/>
</dbReference>
<keyword evidence="15" id="KW-0812">Transmembrane</keyword>
<dbReference type="GO" id="GO:0046872">
    <property type="term" value="F:metal ion binding"/>
    <property type="evidence" value="ECO:0007669"/>
    <property type="project" value="UniProtKB-KW"/>
</dbReference>
<evidence type="ECO:0000256" key="10">
    <source>
        <dbReference type="ARBA" id="ARBA00023242"/>
    </source>
</evidence>
<dbReference type="FunFam" id="3.30.460.10:FF:000002">
    <property type="entry name" value="Poly(A) polymerase alpha, putative"/>
    <property type="match status" value="1"/>
</dbReference>
<keyword evidence="20" id="KW-1185">Reference proteome</keyword>
<evidence type="ECO:0000256" key="13">
    <source>
        <dbReference type="PIRSR" id="PIRSR018425-2"/>
    </source>
</evidence>
<accession>G4TRP6</accession>
<dbReference type="PIRSF" id="PIRSF018425">
    <property type="entry name" value="PolyA_polymerase"/>
    <property type="match status" value="1"/>
</dbReference>
<dbReference type="GO" id="GO:0003723">
    <property type="term" value="F:RNA binding"/>
    <property type="evidence" value="ECO:0007669"/>
    <property type="project" value="UniProtKB-UniRule"/>
</dbReference>
<evidence type="ECO:0000313" key="19">
    <source>
        <dbReference type="EMBL" id="CCA73989.1"/>
    </source>
</evidence>
<evidence type="ECO:0000256" key="14">
    <source>
        <dbReference type="SAM" id="MobiDB-lite"/>
    </source>
</evidence>
<dbReference type="FunCoup" id="G4TRP6">
    <property type="interactions" value="648"/>
</dbReference>
<evidence type="ECO:0000256" key="6">
    <source>
        <dbReference type="ARBA" id="ARBA00022723"/>
    </source>
</evidence>
<dbReference type="EMBL" id="CAFZ01000269">
    <property type="protein sequence ID" value="CCA73989.1"/>
    <property type="molecule type" value="Genomic_DNA"/>
</dbReference>
<dbReference type="Gene3D" id="1.10.1410.10">
    <property type="match status" value="1"/>
</dbReference>
<dbReference type="OrthoDB" id="412748at2759"/>
<dbReference type="InterPro" id="IPR043519">
    <property type="entry name" value="NT_sf"/>
</dbReference>
<evidence type="ECO:0000256" key="1">
    <source>
        <dbReference type="ARBA" id="ARBA00001936"/>
    </source>
</evidence>
<comment type="cofactor">
    <cofactor evidence="13">
        <name>Mg(2+)</name>
        <dbReference type="ChEBI" id="CHEBI:18420"/>
    </cofactor>
    <text evidence="13">Binds 2 magnesium ions. Also active with manganese.</text>
</comment>
<dbReference type="Proteomes" id="UP000007148">
    <property type="component" value="Unassembled WGS sequence"/>
</dbReference>
<feature type="binding site" evidence="12">
    <location>
        <position position="216"/>
    </location>
    <ligand>
        <name>ATP</name>
        <dbReference type="ChEBI" id="CHEBI:30616"/>
    </ligand>
</feature>
<feature type="binding site" evidence="13">
    <location>
        <position position="103"/>
    </location>
    <ligand>
        <name>Mg(2+)</name>
        <dbReference type="ChEBI" id="CHEBI:18420"/>
        <label>1</label>
        <note>catalytic</note>
    </ligand>
</feature>
<comment type="cofactor">
    <cofactor evidence="1">
        <name>Mn(2+)</name>
        <dbReference type="ChEBI" id="CHEBI:29035"/>
    </cofactor>
</comment>
<dbReference type="GO" id="GO:0031123">
    <property type="term" value="P:RNA 3'-end processing"/>
    <property type="evidence" value="ECO:0007669"/>
    <property type="project" value="InterPro"/>
</dbReference>